<dbReference type="EMBL" id="SJPZ01000001">
    <property type="protein sequence ID" value="TWU65976.1"/>
    <property type="molecule type" value="Genomic_DNA"/>
</dbReference>
<organism evidence="2 3">
    <name type="scientific">Crateriforma conspicua</name>
    <dbReference type="NCBI Taxonomy" id="2527996"/>
    <lineage>
        <taxon>Bacteria</taxon>
        <taxon>Pseudomonadati</taxon>
        <taxon>Planctomycetota</taxon>
        <taxon>Planctomycetia</taxon>
        <taxon>Planctomycetales</taxon>
        <taxon>Planctomycetaceae</taxon>
        <taxon>Crateriforma</taxon>
    </lineage>
</organism>
<reference evidence="2 3" key="1">
    <citation type="submission" date="2019-02" db="EMBL/GenBank/DDBJ databases">
        <title>Deep-cultivation of Planctomycetes and their phenomic and genomic characterization uncovers novel biology.</title>
        <authorList>
            <person name="Wiegand S."/>
            <person name="Jogler M."/>
            <person name="Boedeker C."/>
            <person name="Pinto D."/>
            <person name="Vollmers J."/>
            <person name="Rivas-Marin E."/>
            <person name="Kohn T."/>
            <person name="Peeters S.H."/>
            <person name="Heuer A."/>
            <person name="Rast P."/>
            <person name="Oberbeckmann S."/>
            <person name="Bunk B."/>
            <person name="Jeske O."/>
            <person name="Meyerdierks A."/>
            <person name="Storesund J.E."/>
            <person name="Kallscheuer N."/>
            <person name="Luecker S."/>
            <person name="Lage O.M."/>
            <person name="Pohl T."/>
            <person name="Merkel B.J."/>
            <person name="Hornburger P."/>
            <person name="Mueller R.-W."/>
            <person name="Bruemmer F."/>
            <person name="Labrenz M."/>
            <person name="Spormann A.M."/>
            <person name="Op Den Camp H."/>
            <person name="Overmann J."/>
            <person name="Amann R."/>
            <person name="Jetten M.S.M."/>
            <person name="Mascher T."/>
            <person name="Medema M.H."/>
            <person name="Devos D.P."/>
            <person name="Kaster A.-K."/>
            <person name="Ovreas L."/>
            <person name="Rohde M."/>
            <person name="Galperin M.Y."/>
            <person name="Jogler C."/>
        </authorList>
    </citation>
    <scope>NUCLEOTIDE SEQUENCE [LARGE SCALE GENOMIC DNA]</scope>
    <source>
        <strain evidence="2 3">V7</strain>
    </source>
</reference>
<evidence type="ECO:0000313" key="3">
    <source>
        <dbReference type="Proteomes" id="UP000316476"/>
    </source>
</evidence>
<evidence type="ECO:0000313" key="2">
    <source>
        <dbReference type="EMBL" id="TWU65976.1"/>
    </source>
</evidence>
<evidence type="ECO:0008006" key="4">
    <source>
        <dbReference type="Google" id="ProtNLM"/>
    </source>
</evidence>
<comment type="caution">
    <text evidence="2">The sequence shown here is derived from an EMBL/GenBank/DDBJ whole genome shotgun (WGS) entry which is preliminary data.</text>
</comment>
<feature type="signal peptide" evidence="1">
    <location>
        <begin position="1"/>
        <end position="21"/>
    </location>
</feature>
<feature type="chain" id="PRO_5022968454" description="Secreted protein" evidence="1">
    <location>
        <begin position="22"/>
        <end position="326"/>
    </location>
</feature>
<name>A0A5C6FUD3_9PLAN</name>
<protein>
    <recommendedName>
        <fullName evidence="4">Secreted protein</fullName>
    </recommendedName>
</protein>
<evidence type="ECO:0000256" key="1">
    <source>
        <dbReference type="SAM" id="SignalP"/>
    </source>
</evidence>
<dbReference type="AlphaFoldDB" id="A0A5C6FUD3"/>
<sequence precursor="true">MRWRCLLAVILGLSMTDVATFAQGRPEAERLSPTPSSLTSDMSFDDHGMARFILVGGRLQLHPLQHRKGRETRDRGGVFESISVQSHAGLPTLQYTFQSSECHLSLNVQDAKSIRMELFVTETQRRDVLEQYEGRPVRWITDDTIEADSLLHLRRQNPTSFDKTFGEIVAHLLRGQSLHAFSRNVDRKLIHLVSSTDMALPRQEQIQQWIETLSADQIGKRQTAQNQLLRVGTPVLQMLDSIPSEHLDAEQRYRIKQIRRRLTPTMEDSVASWAHRLAMDRQYFATIAGDLPIDQQLIVNRHLESLGMKPIVGSTESLVHVATSSE</sequence>
<proteinExistence type="predicted"/>
<keyword evidence="1" id="KW-0732">Signal</keyword>
<gene>
    <name evidence="2" type="ORF">V7x_15320</name>
</gene>
<dbReference type="Proteomes" id="UP000316476">
    <property type="component" value="Unassembled WGS sequence"/>
</dbReference>
<accession>A0A5C6FUD3</accession>